<dbReference type="InterPro" id="IPR032302">
    <property type="entry name" value="THOC2_N"/>
</dbReference>
<dbReference type="Pfam" id="PF11262">
    <property type="entry name" value="Tho2"/>
    <property type="match status" value="1"/>
</dbReference>
<organism evidence="5 6">
    <name type="scientific">Tetrahymena thermophila (strain SB210)</name>
    <dbReference type="NCBI Taxonomy" id="312017"/>
    <lineage>
        <taxon>Eukaryota</taxon>
        <taxon>Sar</taxon>
        <taxon>Alveolata</taxon>
        <taxon>Ciliophora</taxon>
        <taxon>Intramacronucleata</taxon>
        <taxon>Oligohymenophorea</taxon>
        <taxon>Hymenostomatida</taxon>
        <taxon>Tetrahymenina</taxon>
        <taxon>Tetrahymenidae</taxon>
        <taxon>Tetrahymena</taxon>
    </lineage>
</organism>
<evidence type="ECO:0000256" key="2">
    <source>
        <dbReference type="SAM" id="MobiDB-lite"/>
    </source>
</evidence>
<dbReference type="GO" id="GO:0000445">
    <property type="term" value="C:THO complex part of transcription export complex"/>
    <property type="evidence" value="ECO:0007669"/>
    <property type="project" value="TreeGrafter"/>
</dbReference>
<dbReference type="InterPro" id="IPR021418">
    <property type="entry name" value="THO_THOC2_C"/>
</dbReference>
<proteinExistence type="predicted"/>
<dbReference type="GeneID" id="7833433"/>
<dbReference type="HOGENOM" id="CLU_263036_0_0_1"/>
<feature type="compositionally biased region" description="Basic and acidic residues" evidence="2">
    <location>
        <begin position="1269"/>
        <end position="1323"/>
    </location>
</feature>
<dbReference type="InterPro" id="IPR040007">
    <property type="entry name" value="Tho2"/>
</dbReference>
<dbReference type="EMBL" id="GG662712">
    <property type="protein sequence ID" value="EAR94629.2"/>
    <property type="molecule type" value="Genomic_DNA"/>
</dbReference>
<dbReference type="RefSeq" id="XP_001014751.2">
    <property type="nucleotide sequence ID" value="XM_001014751.2"/>
</dbReference>
<dbReference type="PANTHER" id="PTHR21597:SF0">
    <property type="entry name" value="THO COMPLEX SUBUNIT 2"/>
    <property type="match status" value="1"/>
</dbReference>
<evidence type="ECO:0000256" key="1">
    <source>
        <dbReference type="SAM" id="Coils"/>
    </source>
</evidence>
<keyword evidence="1" id="KW-0175">Coiled coil</keyword>
<protein>
    <submittedName>
        <fullName evidence="5">Transcription factor/nuclear export subunit protein</fullName>
    </submittedName>
</protein>
<dbReference type="OrthoDB" id="29024at2759"/>
<dbReference type="Proteomes" id="UP000009168">
    <property type="component" value="Unassembled WGS sequence"/>
</dbReference>
<dbReference type="eggNOG" id="KOG1874">
    <property type="taxonomic scope" value="Eukaryota"/>
</dbReference>
<dbReference type="STRING" id="312017.Q23DD5"/>
<dbReference type="GO" id="GO:0006397">
    <property type="term" value="P:mRNA processing"/>
    <property type="evidence" value="ECO:0007669"/>
    <property type="project" value="InterPro"/>
</dbReference>
<evidence type="ECO:0000313" key="6">
    <source>
        <dbReference type="Proteomes" id="UP000009168"/>
    </source>
</evidence>
<reference evidence="6" key="1">
    <citation type="journal article" date="2006" name="PLoS Biol.">
        <title>Macronuclear genome sequence of the ciliate Tetrahymena thermophila, a model eukaryote.</title>
        <authorList>
            <person name="Eisen J.A."/>
            <person name="Coyne R.S."/>
            <person name="Wu M."/>
            <person name="Wu D."/>
            <person name="Thiagarajan M."/>
            <person name="Wortman J.R."/>
            <person name="Badger J.H."/>
            <person name="Ren Q."/>
            <person name="Amedeo P."/>
            <person name="Jones K.M."/>
            <person name="Tallon L.J."/>
            <person name="Delcher A.L."/>
            <person name="Salzberg S.L."/>
            <person name="Silva J.C."/>
            <person name="Haas B.J."/>
            <person name="Majoros W.H."/>
            <person name="Farzad M."/>
            <person name="Carlton J.M."/>
            <person name="Smith R.K. Jr."/>
            <person name="Garg J."/>
            <person name="Pearlman R.E."/>
            <person name="Karrer K.M."/>
            <person name="Sun L."/>
            <person name="Manning G."/>
            <person name="Elde N.C."/>
            <person name="Turkewitz A.P."/>
            <person name="Asai D.J."/>
            <person name="Wilkes D.E."/>
            <person name="Wang Y."/>
            <person name="Cai H."/>
            <person name="Collins K."/>
            <person name="Stewart B.A."/>
            <person name="Lee S.R."/>
            <person name="Wilamowska K."/>
            <person name="Weinberg Z."/>
            <person name="Ruzzo W.L."/>
            <person name="Wloga D."/>
            <person name="Gaertig J."/>
            <person name="Frankel J."/>
            <person name="Tsao C.-C."/>
            <person name="Gorovsky M.A."/>
            <person name="Keeling P.J."/>
            <person name="Waller R.F."/>
            <person name="Patron N.J."/>
            <person name="Cherry J.M."/>
            <person name="Stover N.A."/>
            <person name="Krieger C.J."/>
            <person name="del Toro C."/>
            <person name="Ryder H.F."/>
            <person name="Williamson S.C."/>
            <person name="Barbeau R.A."/>
            <person name="Hamilton E.P."/>
            <person name="Orias E."/>
        </authorList>
    </citation>
    <scope>NUCLEOTIDE SEQUENCE [LARGE SCALE GENOMIC DNA]</scope>
    <source>
        <strain evidence="6">SB210</strain>
    </source>
</reference>
<dbReference type="PANTHER" id="PTHR21597">
    <property type="entry name" value="THO2 PROTEIN"/>
    <property type="match status" value="1"/>
</dbReference>
<keyword evidence="6" id="KW-1185">Reference proteome</keyword>
<evidence type="ECO:0000313" key="5">
    <source>
        <dbReference type="EMBL" id="EAR94629.2"/>
    </source>
</evidence>
<feature type="domain" description="THO complex subunit 2 N-terminal" evidence="4">
    <location>
        <begin position="29"/>
        <end position="231"/>
    </location>
</feature>
<evidence type="ECO:0000259" key="3">
    <source>
        <dbReference type="Pfam" id="PF11262"/>
    </source>
</evidence>
<dbReference type="InParanoid" id="Q23DD5"/>
<gene>
    <name evidence="5" type="ORF">TTHERM_00047560</name>
</gene>
<sequence>MDNLQHFLNTGSKWLQSNKDLLQIYQELKDKTRQSVENQNSQVAEEEYSEFIFSIVLSHLKKKISAEKLFQLFKQIKEKRGIDELKELYEMLWLVGVFLDGLNKQIDEKEYQEMQSIFSSFLKNIGEGPEHLTDEVTLIDSFSEPQVKSLAYFDEKQYNQKRRKWNTKIYFFQTKYNLFSQQNEGYSKLLAMLLSVGEKFNATHVYEAILDLIGYFDLDPDRVVECILDFYIFKPHVQSYQAILSHFNSKSITHFMGKKFEMFATLPEKSNNIHFKNAILVTAQLIKCQIIQIPSILPYLLPADKEFQEKAQETIKNAAKFYSESYSAQIIINDDEIKKIKEEEDKQTNLTSSFIDNQKLWLLDGLVKVNSWVYFNELFSIYYSFIDLKMHQSLLDGLLILFEWAIDKVYQKISPSCFIKRKDFQNPYSKYFEISLQNQELVQPQNLVGCIEIINKMLRIIKGYVGCNPLLYSKVLRIFRYIKNFNKRSLESPHHIKTELDSEMIDENELIKMQDLVQELLGKYMLPALNIFECNPGAVNEFWNLFKEYDYKIRMKIYMECHLEYIYSSSFILIKQGRAIREIKDIFNKFNQENKKQYSKKIVKIANNNPFVIQIFIMRRILQPNYDNLIPDIIGSFQYGTALSQDIFIYLILQYIYDKKDKPNSNSFDKKFDEKNGMTTWFKLSSLFISNFYKKFHNADMIPILMYFLNSFQVSLNKNTTKPHFNVAIDLYIFKDLIAKMSGFALPNTLSENQLQALAGGINLQVQSLQLTEDVRKCKKSQKALEAFFWQKSSNFKDFGIINAPEDCCLAYYFLLLLGQEKAKFYDNYNYLELKTMESFSDMVTDSLNLLIFFLRFQCQDYNQYASLMSPKALRELVLKYMIPIEIAFQITRPGFKPLSIPTKQEQQEIFTEIQQVYDSIKYPDRLIVRPFTDDMEDEEEQDQQTKDQRNQIAKYEENCHKKIWTLIKPQLYSIFWLLSLENISVNKDGYKFQIEALKKNIQEKQSDKNKKDKEKKELKDLESLVKKLEEEEQKQTKLIAKYESYLQSIKEDIALPKSRDQIEAVISELCTSCMLPRLLIEQAEALYCSRFLLLLFRINQSNLNDSVRSIRQAVTKILPFLQNATEKEAINISYFVNDIFKPFSNYLEGPEKLQESLKTHIHSQIINEKYSYDKYSNYIHSNIIDEVFKIAQQITKNESQVRNILILLNQIKEIFPKTRQQGQECKKLMEQLLEKYPKEQYKSVGTKIDVYYKLVTNLKNLPEAPVKSNDRDKKQSNQQRSVERPVRKENKDKDKDKDKSRERSTDRNKDKKEDRYKKDQKR</sequence>
<evidence type="ECO:0000259" key="4">
    <source>
        <dbReference type="Pfam" id="PF16134"/>
    </source>
</evidence>
<dbReference type="Pfam" id="PF16134">
    <property type="entry name" value="THOC2_N"/>
    <property type="match status" value="2"/>
</dbReference>
<feature type="domain" description="THO complex subunitTHOC2 C-terminal" evidence="3">
    <location>
        <begin position="965"/>
        <end position="1247"/>
    </location>
</feature>
<dbReference type="GO" id="GO:0006406">
    <property type="term" value="P:mRNA export from nucleus"/>
    <property type="evidence" value="ECO:0007669"/>
    <property type="project" value="InterPro"/>
</dbReference>
<dbReference type="GO" id="GO:0003729">
    <property type="term" value="F:mRNA binding"/>
    <property type="evidence" value="ECO:0007669"/>
    <property type="project" value="TreeGrafter"/>
</dbReference>
<accession>Q23DD5</accession>
<dbReference type="KEGG" id="tet:TTHERM_00047560"/>
<name>Q23DD5_TETTS</name>
<feature type="coiled-coil region" evidence="1">
    <location>
        <begin position="988"/>
        <end position="1046"/>
    </location>
</feature>
<feature type="domain" description="THO complex subunit 2 N-terminal" evidence="4">
    <location>
        <begin position="438"/>
        <end position="599"/>
    </location>
</feature>
<feature type="region of interest" description="Disordered" evidence="2">
    <location>
        <begin position="1264"/>
        <end position="1323"/>
    </location>
</feature>